<evidence type="ECO:0000313" key="1">
    <source>
        <dbReference type="EMBL" id="AWN05279.1"/>
    </source>
</evidence>
<dbReference type="Proteomes" id="UP000247188">
    <property type="component" value="Segment"/>
</dbReference>
<dbReference type="GeneID" id="80019274"/>
<dbReference type="EMBL" id="MH155870">
    <property type="protein sequence ID" value="AWN05279.1"/>
    <property type="molecule type" value="Genomic_DNA"/>
</dbReference>
<gene>
    <name evidence="1" type="primary">55</name>
    <name evidence="1" type="ORF">SEA_IBANTIK_55</name>
</gene>
<dbReference type="RefSeq" id="YP_010754679.1">
    <property type="nucleotide sequence ID" value="NC_073462.1"/>
</dbReference>
<keyword evidence="2" id="KW-1185">Reference proteome</keyword>
<organism evidence="1 2">
    <name type="scientific">Streptomyces phage Ibantik</name>
    <dbReference type="NCBI Taxonomy" id="2182397"/>
    <lineage>
        <taxon>Viruses</taxon>
        <taxon>Duplodnaviria</taxon>
        <taxon>Heunggongvirae</taxon>
        <taxon>Uroviricota</taxon>
        <taxon>Caudoviricetes</taxon>
        <taxon>Ibantikvirus</taxon>
        <taxon>Ibantikvirus ibantik</taxon>
    </lineage>
</organism>
<protein>
    <submittedName>
        <fullName evidence="1">Immunity repressor</fullName>
    </submittedName>
</protein>
<reference evidence="2" key="1">
    <citation type="submission" date="2018-04" db="EMBL/GenBank/DDBJ databases">
        <authorList>
            <person name="Go L.Y."/>
            <person name="Mitchell J.A."/>
        </authorList>
    </citation>
    <scope>NUCLEOTIDE SEQUENCE [LARGE SCALE GENOMIC DNA]</scope>
</reference>
<proteinExistence type="predicted"/>
<evidence type="ECO:0000313" key="2">
    <source>
        <dbReference type="Proteomes" id="UP000247188"/>
    </source>
</evidence>
<dbReference type="KEGG" id="vg:80019274"/>
<accession>A0A2U8UNF6</accession>
<name>A0A2U8UNF6_9CAUD</name>
<sequence length="169" mass="19430">MPQDSGLTDAILVKLFHLGRTDNEIAGTYGITKQAVSKRRLKLGLERKPVSQQVNGYLAHRWAIWAPQEGTGHHNQHSAKALRAWLRWRLGDTSLSKQQLHLAQAWAEGLQERGEVLCYNPDLEEGWYYRPRRESDGRRAIDWPEDLPFPDEKFKRALDLPPAPQKESV</sequence>